<dbReference type="Proteomes" id="UP000504693">
    <property type="component" value="Chromosome"/>
</dbReference>
<feature type="region of interest" description="Disordered" evidence="1">
    <location>
        <begin position="171"/>
        <end position="190"/>
    </location>
</feature>
<dbReference type="RefSeq" id="WP_173212356.1">
    <property type="nucleotide sequence ID" value="NZ_CP053921.1"/>
</dbReference>
<evidence type="ECO:0008006" key="4">
    <source>
        <dbReference type="Google" id="ProtNLM"/>
    </source>
</evidence>
<evidence type="ECO:0000313" key="3">
    <source>
        <dbReference type="Proteomes" id="UP000504693"/>
    </source>
</evidence>
<feature type="region of interest" description="Disordered" evidence="1">
    <location>
        <begin position="28"/>
        <end position="49"/>
    </location>
</feature>
<feature type="compositionally biased region" description="Low complexity" evidence="1">
    <location>
        <begin position="171"/>
        <end position="184"/>
    </location>
</feature>
<evidence type="ECO:0000256" key="1">
    <source>
        <dbReference type="SAM" id="MobiDB-lite"/>
    </source>
</evidence>
<gene>
    <name evidence="2" type="ORF">HQR01_02760</name>
</gene>
<evidence type="ECO:0000313" key="2">
    <source>
        <dbReference type="EMBL" id="QKG70379.1"/>
    </source>
</evidence>
<keyword evidence="3" id="KW-1185">Reference proteome</keyword>
<protein>
    <recommendedName>
        <fullName evidence="4">Lipoprotein</fullName>
    </recommendedName>
</protein>
<dbReference type="PROSITE" id="PS51257">
    <property type="entry name" value="PROKAR_LIPOPROTEIN"/>
    <property type="match status" value="1"/>
</dbReference>
<dbReference type="EMBL" id="CP053921">
    <property type="protein sequence ID" value="QKG70379.1"/>
    <property type="molecule type" value="Genomic_DNA"/>
</dbReference>
<proteinExistence type="predicted"/>
<accession>A0A7D3XHD5</accession>
<sequence length="190" mass="20084">MIRVLALVPFVLLAACKPPASDEYVERSRIVPRTEGPSEPLDSPDTTGAIWAPGARPDRLLYGKPGERPLMAIECIHEAKASSIAYTRFAPADPHAKAVLALIGNSHVSRLKIDAVETDGIWIWQAAIDAVDPALDVLTGTREVEATVPGAGTVVLNPSQLPGDLIEQCRAQAAPAASENSAPSPREDPA</sequence>
<dbReference type="AlphaFoldDB" id="A0A7D3XHD5"/>
<reference evidence="2 3" key="1">
    <citation type="submission" date="2020-05" db="EMBL/GenBank/DDBJ databases">
        <title>Erythrobacter mangrovi sp. nov., isolated from rhizosphere soil of mangrove plant (Kandelia candel).</title>
        <authorList>
            <person name="Ye Y.H."/>
        </authorList>
    </citation>
    <scope>NUCLEOTIDE SEQUENCE [LARGE SCALE GENOMIC DNA]</scope>
    <source>
        <strain evidence="2 3">EB310</strain>
    </source>
</reference>
<organism evidence="2 3">
    <name type="scientific">Erythrobacter mangrovi</name>
    <dbReference type="NCBI Taxonomy" id="2739433"/>
    <lineage>
        <taxon>Bacteria</taxon>
        <taxon>Pseudomonadati</taxon>
        <taxon>Pseudomonadota</taxon>
        <taxon>Alphaproteobacteria</taxon>
        <taxon>Sphingomonadales</taxon>
        <taxon>Erythrobacteraceae</taxon>
        <taxon>Erythrobacter/Porphyrobacter group</taxon>
        <taxon>Erythrobacter</taxon>
    </lineage>
</organism>
<name>A0A7D3XHD5_9SPHN</name>
<dbReference type="KEGG" id="emv:HQR01_02760"/>